<protein>
    <recommendedName>
        <fullName evidence="2">DUF4439 domain-containing protein</fullName>
    </recommendedName>
</protein>
<dbReference type="InterPro" id="IPR009078">
    <property type="entry name" value="Ferritin-like_SF"/>
</dbReference>
<dbReference type="Pfam" id="PF14530">
    <property type="entry name" value="DUF4439"/>
    <property type="match status" value="1"/>
</dbReference>
<dbReference type="Proteomes" id="UP000271426">
    <property type="component" value="Chromosome"/>
</dbReference>
<feature type="chain" id="PRO_5039244485" description="DUF4439 domain-containing protein" evidence="1">
    <location>
        <begin position="20"/>
        <end position="297"/>
    </location>
</feature>
<name>A0A3G6ITT1_9CORY</name>
<dbReference type="Gene3D" id="1.20.1260.10">
    <property type="match status" value="1"/>
</dbReference>
<evidence type="ECO:0000259" key="2">
    <source>
        <dbReference type="Pfam" id="PF14530"/>
    </source>
</evidence>
<accession>A0A3G6ITT1</accession>
<dbReference type="InterPro" id="IPR012347">
    <property type="entry name" value="Ferritin-like"/>
</dbReference>
<gene>
    <name evidence="3" type="ORF">CPPEL_04675</name>
</gene>
<evidence type="ECO:0000313" key="4">
    <source>
        <dbReference type="Proteomes" id="UP000271426"/>
    </source>
</evidence>
<sequence length="297" mass="31509">MLVAWGDYTCSAMRVSALALPLALALSLGSCSLVQQPEPNATLIDLAAQARYEADTYQTPALKQLRAEDAEELIAEAMRACGHRENGEQPEHCSYEAIEDDIEQAPTDQRQGVELFDVSAQLILDATAEAPQDAMPVLVPQIIDLVQAGAAAPVAGAAQLQPNKELKAQGIKSGDIEADASDAREALKDEYAARYGLGVALGYADATGKQRISALLAAHQQRIDVLEASLQPTAEVPVAEPAYRFAGTTPTDPATALEAADMIQDTISQQYSHLASKARTPSWRELSTALAAQTAAE</sequence>
<evidence type="ECO:0000256" key="1">
    <source>
        <dbReference type="SAM" id="SignalP"/>
    </source>
</evidence>
<keyword evidence="4" id="KW-1185">Reference proteome</keyword>
<evidence type="ECO:0000313" key="3">
    <source>
        <dbReference type="EMBL" id="AZA09062.1"/>
    </source>
</evidence>
<dbReference type="KEGG" id="cpso:CPPEL_04675"/>
<keyword evidence="1" id="KW-0732">Signal</keyword>
<proteinExistence type="predicted"/>
<reference evidence="3 4" key="1">
    <citation type="submission" date="2018-11" db="EMBL/GenBank/DDBJ databases">
        <authorList>
            <person name="Kleinhagauer T."/>
            <person name="Glaeser S.P."/>
            <person name="Spergser J."/>
            <person name="Ruckert C."/>
            <person name="Kaempfer P."/>
            <person name="Busse H.-J."/>
        </authorList>
    </citation>
    <scope>NUCLEOTIDE SEQUENCE [LARGE SCALE GENOMIC DNA]</scope>
    <source>
        <strain evidence="3 4">812CH</strain>
    </source>
</reference>
<dbReference type="InterPro" id="IPR029447">
    <property type="entry name" value="DUF4439"/>
</dbReference>
<dbReference type="AlphaFoldDB" id="A0A3G6ITT1"/>
<feature type="signal peptide" evidence="1">
    <location>
        <begin position="1"/>
        <end position="19"/>
    </location>
</feature>
<dbReference type="SUPFAM" id="SSF47240">
    <property type="entry name" value="Ferritin-like"/>
    <property type="match status" value="1"/>
</dbReference>
<feature type="domain" description="DUF4439" evidence="2">
    <location>
        <begin position="185"/>
        <end position="294"/>
    </location>
</feature>
<organism evidence="3 4">
    <name type="scientific">Corynebacterium pseudopelargi</name>
    <dbReference type="NCBI Taxonomy" id="2080757"/>
    <lineage>
        <taxon>Bacteria</taxon>
        <taxon>Bacillati</taxon>
        <taxon>Actinomycetota</taxon>
        <taxon>Actinomycetes</taxon>
        <taxon>Mycobacteriales</taxon>
        <taxon>Corynebacteriaceae</taxon>
        <taxon>Corynebacterium</taxon>
    </lineage>
</organism>
<dbReference type="EMBL" id="CP033898">
    <property type="protein sequence ID" value="AZA09062.1"/>
    <property type="molecule type" value="Genomic_DNA"/>
</dbReference>